<evidence type="ECO:0000313" key="3">
    <source>
        <dbReference type="Proteomes" id="UP001277761"/>
    </source>
</evidence>
<proteinExistence type="predicted"/>
<name>A0ABU4VMU0_9ACTN</name>
<dbReference type="Proteomes" id="UP001277761">
    <property type="component" value="Unassembled WGS sequence"/>
</dbReference>
<evidence type="ECO:0000313" key="2">
    <source>
        <dbReference type="EMBL" id="MDX8153128.1"/>
    </source>
</evidence>
<dbReference type="EMBL" id="JAXAVX010000011">
    <property type="protein sequence ID" value="MDX8153128.1"/>
    <property type="molecule type" value="Genomic_DNA"/>
</dbReference>
<accession>A0ABU4VMU0</accession>
<reference evidence="2 3" key="1">
    <citation type="submission" date="2023-11" db="EMBL/GenBank/DDBJ databases">
        <authorList>
            <person name="Xu M."/>
            <person name="Jiang T."/>
        </authorList>
    </citation>
    <scope>NUCLEOTIDE SEQUENCE [LARGE SCALE GENOMIC DNA]</scope>
    <source>
        <strain evidence="2 3">SD</strain>
    </source>
</reference>
<organism evidence="2 3">
    <name type="scientific">Patulibacter brassicae</name>
    <dbReference type="NCBI Taxonomy" id="1705717"/>
    <lineage>
        <taxon>Bacteria</taxon>
        <taxon>Bacillati</taxon>
        <taxon>Actinomycetota</taxon>
        <taxon>Thermoleophilia</taxon>
        <taxon>Solirubrobacterales</taxon>
        <taxon>Patulibacteraceae</taxon>
        <taxon>Patulibacter</taxon>
    </lineage>
</organism>
<dbReference type="RefSeq" id="WP_319955279.1">
    <property type="nucleotide sequence ID" value="NZ_JAXAVX010000011.1"/>
</dbReference>
<keyword evidence="3" id="KW-1185">Reference proteome</keyword>
<evidence type="ECO:0000256" key="1">
    <source>
        <dbReference type="SAM" id="Phobius"/>
    </source>
</evidence>
<protein>
    <recommendedName>
        <fullName evidence="4">DUF4190 domain-containing protein</fullName>
    </recommendedName>
</protein>
<keyword evidence="1" id="KW-1133">Transmembrane helix</keyword>
<evidence type="ECO:0008006" key="4">
    <source>
        <dbReference type="Google" id="ProtNLM"/>
    </source>
</evidence>
<sequence length="75" mass="7512">MKDLDKLVDVVWMGLLAGIGIAVVFAFAVAGVARAGAARRDGRDGAAALHTASAVLAGIACLAVVAVALLTMLHK</sequence>
<keyword evidence="1" id="KW-0472">Membrane</keyword>
<gene>
    <name evidence="2" type="ORF">SK069_16140</name>
</gene>
<feature type="transmembrane region" description="Helical" evidence="1">
    <location>
        <begin position="12"/>
        <end position="33"/>
    </location>
</feature>
<comment type="caution">
    <text evidence="2">The sequence shown here is derived from an EMBL/GenBank/DDBJ whole genome shotgun (WGS) entry which is preliminary data.</text>
</comment>
<keyword evidence="1" id="KW-0812">Transmembrane</keyword>
<feature type="transmembrane region" description="Helical" evidence="1">
    <location>
        <begin position="54"/>
        <end position="73"/>
    </location>
</feature>